<dbReference type="Proteomes" id="UP001233999">
    <property type="component" value="Unassembled WGS sequence"/>
</dbReference>
<dbReference type="EMBL" id="JASPKZ010001582">
    <property type="protein sequence ID" value="KAJ9597857.1"/>
    <property type="molecule type" value="Genomic_DNA"/>
</dbReference>
<comment type="caution">
    <text evidence="1">The sequence shown here is derived from an EMBL/GenBank/DDBJ whole genome shotgun (WGS) entry which is preliminary data.</text>
</comment>
<feature type="non-terminal residue" evidence="1">
    <location>
        <position position="126"/>
    </location>
</feature>
<accession>A0AAD8AGV5</accession>
<reference evidence="1" key="1">
    <citation type="journal article" date="2023" name="IScience">
        <title>Live-bearing cockroach genome reveals convergent evolutionary mechanisms linked to viviparity in insects and beyond.</title>
        <authorList>
            <person name="Fouks B."/>
            <person name="Harrison M.C."/>
            <person name="Mikhailova A.A."/>
            <person name="Marchal E."/>
            <person name="English S."/>
            <person name="Carruthers M."/>
            <person name="Jennings E.C."/>
            <person name="Chiamaka E.L."/>
            <person name="Frigard R.A."/>
            <person name="Pippel M."/>
            <person name="Attardo G.M."/>
            <person name="Benoit J.B."/>
            <person name="Bornberg-Bauer E."/>
            <person name="Tobe S.S."/>
        </authorList>
    </citation>
    <scope>NUCLEOTIDE SEQUENCE</scope>
    <source>
        <strain evidence="1">Stay&amp;Tobe</strain>
    </source>
</reference>
<sequence>VSTKRHHTLIHIKTLETSSRKFLGLSAMNTVSVIINKCLQWKTGTKASGVLTAGGVKSNKTPIFVSCFLDPQHHPRISDLIVCENGDSADESASCFVARSLDRFSSPRKLFVFVRLWTTFSLAVGL</sequence>
<evidence type="ECO:0000313" key="2">
    <source>
        <dbReference type="Proteomes" id="UP001233999"/>
    </source>
</evidence>
<gene>
    <name evidence="1" type="ORF">L9F63_011280</name>
</gene>
<reference evidence="1" key="2">
    <citation type="submission" date="2023-05" db="EMBL/GenBank/DDBJ databases">
        <authorList>
            <person name="Fouks B."/>
        </authorList>
    </citation>
    <scope>NUCLEOTIDE SEQUENCE</scope>
    <source>
        <strain evidence="1">Stay&amp;Tobe</strain>
        <tissue evidence="1">Testes</tissue>
    </source>
</reference>
<feature type="non-terminal residue" evidence="1">
    <location>
        <position position="1"/>
    </location>
</feature>
<evidence type="ECO:0000313" key="1">
    <source>
        <dbReference type="EMBL" id="KAJ9597857.1"/>
    </source>
</evidence>
<organism evidence="1 2">
    <name type="scientific">Diploptera punctata</name>
    <name type="common">Pacific beetle cockroach</name>
    <dbReference type="NCBI Taxonomy" id="6984"/>
    <lineage>
        <taxon>Eukaryota</taxon>
        <taxon>Metazoa</taxon>
        <taxon>Ecdysozoa</taxon>
        <taxon>Arthropoda</taxon>
        <taxon>Hexapoda</taxon>
        <taxon>Insecta</taxon>
        <taxon>Pterygota</taxon>
        <taxon>Neoptera</taxon>
        <taxon>Polyneoptera</taxon>
        <taxon>Dictyoptera</taxon>
        <taxon>Blattodea</taxon>
        <taxon>Blaberoidea</taxon>
        <taxon>Blaberidae</taxon>
        <taxon>Diplopterinae</taxon>
        <taxon>Diploptera</taxon>
    </lineage>
</organism>
<name>A0AAD8AGV5_DIPPU</name>
<keyword evidence="2" id="KW-1185">Reference proteome</keyword>
<proteinExistence type="predicted"/>
<dbReference type="AlphaFoldDB" id="A0AAD8AGV5"/>
<protein>
    <submittedName>
        <fullName evidence="1">Uncharacterized protein</fullName>
    </submittedName>
</protein>